<reference evidence="1" key="1">
    <citation type="submission" date="2018-02" db="EMBL/GenBank/DDBJ databases">
        <title>Rhizophora mucronata_Transcriptome.</title>
        <authorList>
            <person name="Meera S.P."/>
            <person name="Sreeshan A."/>
            <person name="Augustine A."/>
        </authorList>
    </citation>
    <scope>NUCLEOTIDE SEQUENCE</scope>
    <source>
        <tissue evidence="1">Leaf</tissue>
    </source>
</reference>
<name>A0A2P2NET5_RHIMU</name>
<protein>
    <submittedName>
        <fullName evidence="1">Uncharacterized protein</fullName>
    </submittedName>
</protein>
<evidence type="ECO:0000313" key="1">
    <source>
        <dbReference type="EMBL" id="MBX40988.1"/>
    </source>
</evidence>
<dbReference type="AlphaFoldDB" id="A0A2P2NET5"/>
<proteinExistence type="predicted"/>
<sequence length="42" mass="4744">MPLTPINLPPLPLKRQFSLTDSKRGVLTVLQCRGISYNKSEM</sequence>
<organism evidence="1">
    <name type="scientific">Rhizophora mucronata</name>
    <name type="common">Asiatic mangrove</name>
    <dbReference type="NCBI Taxonomy" id="61149"/>
    <lineage>
        <taxon>Eukaryota</taxon>
        <taxon>Viridiplantae</taxon>
        <taxon>Streptophyta</taxon>
        <taxon>Embryophyta</taxon>
        <taxon>Tracheophyta</taxon>
        <taxon>Spermatophyta</taxon>
        <taxon>Magnoliopsida</taxon>
        <taxon>eudicotyledons</taxon>
        <taxon>Gunneridae</taxon>
        <taxon>Pentapetalae</taxon>
        <taxon>rosids</taxon>
        <taxon>fabids</taxon>
        <taxon>Malpighiales</taxon>
        <taxon>Rhizophoraceae</taxon>
        <taxon>Rhizophora</taxon>
    </lineage>
</organism>
<dbReference type="EMBL" id="GGEC01060504">
    <property type="protein sequence ID" value="MBX40988.1"/>
    <property type="molecule type" value="Transcribed_RNA"/>
</dbReference>
<accession>A0A2P2NET5</accession>